<name>A0A8T4IG13_9SPHN</name>
<feature type="compositionally biased region" description="Polar residues" evidence="1">
    <location>
        <begin position="110"/>
        <end position="136"/>
    </location>
</feature>
<keyword evidence="4" id="KW-1185">Reference proteome</keyword>
<protein>
    <submittedName>
        <fullName evidence="3">Copper resistance protein B</fullName>
    </submittedName>
</protein>
<reference evidence="3" key="1">
    <citation type="submission" date="2021-04" db="EMBL/GenBank/DDBJ databases">
        <title>Ouciella asimina sp. nov., isolated from the surface seawater in the hydrothermal field of Okinawa Trough.</title>
        <authorList>
            <person name="Shuang W."/>
        </authorList>
    </citation>
    <scope>NUCLEOTIDE SEQUENCE</scope>
    <source>
        <strain evidence="3">LXI357</strain>
    </source>
</reference>
<gene>
    <name evidence="3" type="ORF">J7S20_13400</name>
</gene>
<evidence type="ECO:0000313" key="4">
    <source>
        <dbReference type="Proteomes" id="UP000676996"/>
    </source>
</evidence>
<dbReference type="InterPro" id="IPR007939">
    <property type="entry name" value="Cu-R_B_prcur"/>
</dbReference>
<sequence>MKTAVASLLASVAVSTVLASPAAAQHAGHSLAEPQQSADAKTKCEEEVARHRAMGHPVTDGACEPAAQPEAAMDHSKMGHMAMDHGSMPQGRPAEGAIDHSQMNHGDMGQSETDTSSMDNGQMDHSQMNHGQTGSQVMQGMDHSAMQMGSNADIPLLPPPPEAGSGPARAAVSIWGEQAMAEARQELIRETNGGTRFWFQGDRFEYQARKGADGYFWEIQGYYGGDIDKFWFRSEGEGVFGNKVEKAEVQGLWSHAIAPFFDFQAGIRQDLTGPERTYAVVGFQGLAPYKFEVTGAAFVSNTGDLTARLEGELDQKITQRLILQPRAEINLSAQDVPELGIGAGIDRFETGIRLRYEFAREFAPYVGISQGWRLGRSADFARAAGEDPSVTNYVVGIRFWF</sequence>
<feature type="chain" id="PRO_5035783164" evidence="2">
    <location>
        <begin position="20"/>
        <end position="401"/>
    </location>
</feature>
<accession>A0A8T4IG13</accession>
<evidence type="ECO:0000313" key="3">
    <source>
        <dbReference type="EMBL" id="MBR0553500.1"/>
    </source>
</evidence>
<keyword evidence="2" id="KW-0732">Signal</keyword>
<evidence type="ECO:0000256" key="2">
    <source>
        <dbReference type="SAM" id="SignalP"/>
    </source>
</evidence>
<dbReference type="GO" id="GO:0005507">
    <property type="term" value="F:copper ion binding"/>
    <property type="evidence" value="ECO:0007669"/>
    <property type="project" value="InterPro"/>
</dbReference>
<feature type="region of interest" description="Disordered" evidence="1">
    <location>
        <begin position="87"/>
        <end position="136"/>
    </location>
</feature>
<dbReference type="Proteomes" id="UP000676996">
    <property type="component" value="Unassembled WGS sequence"/>
</dbReference>
<organism evidence="3 4">
    <name type="scientific">Stakelama marina</name>
    <dbReference type="NCBI Taxonomy" id="2826939"/>
    <lineage>
        <taxon>Bacteria</taxon>
        <taxon>Pseudomonadati</taxon>
        <taxon>Pseudomonadota</taxon>
        <taxon>Alphaproteobacteria</taxon>
        <taxon>Sphingomonadales</taxon>
        <taxon>Sphingomonadaceae</taxon>
        <taxon>Stakelama</taxon>
    </lineage>
</organism>
<proteinExistence type="predicted"/>
<evidence type="ECO:0000256" key="1">
    <source>
        <dbReference type="SAM" id="MobiDB-lite"/>
    </source>
</evidence>
<dbReference type="GO" id="GO:0009279">
    <property type="term" value="C:cell outer membrane"/>
    <property type="evidence" value="ECO:0007669"/>
    <property type="project" value="InterPro"/>
</dbReference>
<dbReference type="GO" id="GO:0006878">
    <property type="term" value="P:intracellular copper ion homeostasis"/>
    <property type="evidence" value="ECO:0007669"/>
    <property type="project" value="InterPro"/>
</dbReference>
<comment type="caution">
    <text evidence="3">The sequence shown here is derived from an EMBL/GenBank/DDBJ whole genome shotgun (WGS) entry which is preliminary data.</text>
</comment>
<dbReference type="EMBL" id="JAGRQC010000004">
    <property type="protein sequence ID" value="MBR0553500.1"/>
    <property type="molecule type" value="Genomic_DNA"/>
</dbReference>
<dbReference type="AlphaFoldDB" id="A0A8T4IG13"/>
<dbReference type="Pfam" id="PF05275">
    <property type="entry name" value="CopB"/>
    <property type="match status" value="1"/>
</dbReference>
<feature type="signal peptide" evidence="2">
    <location>
        <begin position="1"/>
        <end position="19"/>
    </location>
</feature>
<dbReference type="RefSeq" id="WP_284054757.1">
    <property type="nucleotide sequence ID" value="NZ_JAGRQC010000004.1"/>
</dbReference>